<evidence type="ECO:0000256" key="8">
    <source>
        <dbReference type="ARBA" id="ARBA00042984"/>
    </source>
</evidence>
<dbReference type="Pfam" id="PF02779">
    <property type="entry name" value="Transket_pyr"/>
    <property type="match status" value="1"/>
</dbReference>
<dbReference type="Gene3D" id="3.40.50.11610">
    <property type="entry name" value="Multifunctional 2-oxoglutarate metabolism enzyme, C-terminal domain"/>
    <property type="match status" value="1"/>
</dbReference>
<dbReference type="InterPro" id="IPR031717">
    <property type="entry name" value="ODO-1/KGD_C"/>
</dbReference>
<evidence type="ECO:0000256" key="6">
    <source>
        <dbReference type="ARBA" id="ARBA00037426"/>
    </source>
</evidence>
<gene>
    <name evidence="10" type="ORF">ASPVEDRAFT_32840</name>
</gene>
<dbReference type="Gene3D" id="3.40.50.12470">
    <property type="match status" value="1"/>
</dbReference>
<evidence type="ECO:0000313" key="11">
    <source>
        <dbReference type="Proteomes" id="UP000184073"/>
    </source>
</evidence>
<dbReference type="SMART" id="SM00861">
    <property type="entry name" value="Transket_pyr"/>
    <property type="match status" value="1"/>
</dbReference>
<evidence type="ECO:0000256" key="7">
    <source>
        <dbReference type="ARBA" id="ARBA00040267"/>
    </source>
</evidence>
<dbReference type="SUPFAM" id="SSF52518">
    <property type="entry name" value="Thiamin diphosphate-binding fold (THDP-binding)"/>
    <property type="match status" value="2"/>
</dbReference>
<dbReference type="RefSeq" id="XP_040672306.1">
    <property type="nucleotide sequence ID" value="XM_040810653.1"/>
</dbReference>
<dbReference type="Pfam" id="PF16870">
    <property type="entry name" value="OxoGdeHyase_C"/>
    <property type="match status" value="1"/>
</dbReference>
<dbReference type="NCBIfam" id="NF006914">
    <property type="entry name" value="PRK09404.1"/>
    <property type="match status" value="1"/>
</dbReference>
<dbReference type="NCBIfam" id="TIGR00239">
    <property type="entry name" value="2oxo_dh_E1"/>
    <property type="match status" value="1"/>
</dbReference>
<dbReference type="Pfam" id="PF16078">
    <property type="entry name" value="2-oxogl_dehyd_N"/>
    <property type="match status" value="1"/>
</dbReference>
<organism evidence="10 11">
    <name type="scientific">Aspergillus versicolor CBS 583.65</name>
    <dbReference type="NCBI Taxonomy" id="1036611"/>
    <lineage>
        <taxon>Eukaryota</taxon>
        <taxon>Fungi</taxon>
        <taxon>Dikarya</taxon>
        <taxon>Ascomycota</taxon>
        <taxon>Pezizomycotina</taxon>
        <taxon>Eurotiomycetes</taxon>
        <taxon>Eurotiomycetidae</taxon>
        <taxon>Eurotiales</taxon>
        <taxon>Aspergillaceae</taxon>
        <taxon>Aspergillus</taxon>
        <taxon>Aspergillus subgen. Nidulantes</taxon>
    </lineage>
</organism>
<keyword evidence="11" id="KW-1185">Reference proteome</keyword>
<dbReference type="InterPro" id="IPR011603">
    <property type="entry name" value="2oxoglutarate_DH_E1"/>
</dbReference>
<dbReference type="GO" id="GO:0045252">
    <property type="term" value="C:oxoglutarate dehydrogenase complex"/>
    <property type="evidence" value="ECO:0007669"/>
    <property type="project" value="TreeGrafter"/>
</dbReference>
<dbReference type="VEuPathDB" id="FungiDB:ASPVEDRAFT_32840"/>
<keyword evidence="4" id="KW-0560">Oxidoreductase</keyword>
<evidence type="ECO:0000256" key="3">
    <source>
        <dbReference type="ARBA" id="ARBA00012280"/>
    </source>
</evidence>
<proteinExistence type="inferred from homology"/>
<dbReference type="GO" id="GO:0005739">
    <property type="term" value="C:mitochondrion"/>
    <property type="evidence" value="ECO:0007669"/>
    <property type="project" value="TreeGrafter"/>
</dbReference>
<dbReference type="FunFam" id="3.40.50.12470:FF:000003">
    <property type="entry name" value="2-oxoglutarate dehydrogenase E1 component"/>
    <property type="match status" value="1"/>
</dbReference>
<evidence type="ECO:0000256" key="4">
    <source>
        <dbReference type="ARBA" id="ARBA00023002"/>
    </source>
</evidence>
<dbReference type="AlphaFoldDB" id="A0A1L9PYF2"/>
<sequence length="1004" mass="112204">MESRTQSTLPLIPNPKICKPSTSHVYESFLQGNTADYLDQIHNAWKQDPSSVDASWKRYFEAIENGHPPADIRYSPIYKAETVTKPKSSSLLPGLGGYIRTASGASVLQPTTENKQVKVERLVRAYRDFGHLKAKTNPLDVPEKQEIAIPELDPSLYGLTTADMDQSFSINAEALPHFAATSNGSMTLRDIIWTCESTYCGTIATEYTHLATLEERNWIRARIESPNTQRFPAEEKKRILNSLIRATSFEKFLAAKFPNAKRFSLEGAESQLPAVEAIIDTSAEHGVRNVVFPCCHRGKLNILSNVGQKPNELIFSEFAGAPSRHGIPGDVKYHLGMSCERLTASGKKVYITILPNPSHLESQNPVGQGMARAIQQGDGEDKRTTMVFNSHTDASFSGQGVIYETLGLSGLETYGTGGTVHLIVNNQVGFTTDPGSARSSRYASDIGKIVQAPVFHVNADDVESVVFVCKLAAQYRARFGKDCFVDLVCYRKNGHNEMDQPSFTQPMMYEIIARKASQLESYSSRLIDEGVVTAEEVAHIEADTWKKMSDSLANSKDPPPLEREYTYPSWDSFKKPTQVAQEVFEAKPTAVSTDVVNTIANKLGVPDDPFVVHKSLNRILHKRQQSLIDGRDIDWATAEALAMGSLCLEGYHVRLSGQDVERGTFSQRHAVLNDQKSGARFTPLNSLTDNQAEFTVGNSSLSEYGVMGFDYGYSCMAPNALVIWEAQFGDFANNAQCIIDQFLSSAENKWLMRSGLVLSLPHGLDGQGPEHSSARMERFLQLCNEDGRFFPSPEKLERKHQDANMQVVYMTSPANLFHVLRRQLHRDFRKPLIVFFSKSLLRHPLVKSNVEEFVGESKFHPVIPDPRLEDPTFDTGSIKRVIYCTGQVYFALARYREMHGITDTSITRVEQLHPFPWQEVHEDLQQYPNASDIVWCQEESLNDGPWAFSRTRLETIFDTTEQHRGRRLRFGGRSATCSVATGFASEHQAQEDALLKEAFSHGLG</sequence>
<dbReference type="Gene3D" id="1.10.287.1150">
    <property type="entry name" value="TPP helical domain"/>
    <property type="match status" value="1"/>
</dbReference>
<dbReference type="GO" id="GO:0006099">
    <property type="term" value="P:tricarboxylic acid cycle"/>
    <property type="evidence" value="ECO:0007669"/>
    <property type="project" value="TreeGrafter"/>
</dbReference>
<comment type="function">
    <text evidence="6">The 2-oxoglutarate dehydrogenase complex catalyzes the overall conversion of 2-oxoglutarate to succinyl-CoA and CO(2). It contains multiple copies of three enzymatic components: 2-oxoglutarate dehydrogenase (E1), dihydrolipoamide succinyltransferase (E2) and lipoamide dehydrogenase (E3).</text>
</comment>
<accession>A0A1L9PYF2</accession>
<dbReference type="GO" id="GO:0004591">
    <property type="term" value="F:oxoglutarate dehydrogenase (succinyl-transferring) activity"/>
    <property type="evidence" value="ECO:0007669"/>
    <property type="project" value="UniProtKB-EC"/>
</dbReference>
<keyword evidence="5" id="KW-0786">Thiamine pyrophosphate</keyword>
<evidence type="ECO:0000313" key="10">
    <source>
        <dbReference type="EMBL" id="OJJ06544.1"/>
    </source>
</evidence>
<dbReference type="GeneID" id="63726164"/>
<dbReference type="NCBIfam" id="NF008907">
    <property type="entry name" value="PRK12270.1"/>
    <property type="match status" value="1"/>
</dbReference>
<dbReference type="Pfam" id="PF00676">
    <property type="entry name" value="E1_dh"/>
    <property type="match status" value="1"/>
</dbReference>
<evidence type="ECO:0000259" key="9">
    <source>
        <dbReference type="SMART" id="SM00861"/>
    </source>
</evidence>
<comment type="similarity">
    <text evidence="2">Belongs to the alpha-ketoglutarate dehydrogenase family.</text>
</comment>
<name>A0A1L9PYF2_ASPVE</name>
<dbReference type="PANTHER" id="PTHR23152:SF4">
    <property type="entry name" value="2-OXOADIPATE DEHYDROGENASE COMPLEX COMPONENT E1"/>
    <property type="match status" value="1"/>
</dbReference>
<dbReference type="EC" id="1.2.4.2" evidence="3"/>
<dbReference type="InterPro" id="IPR005475">
    <property type="entry name" value="Transketolase-like_Pyr-bd"/>
</dbReference>
<dbReference type="STRING" id="1036611.A0A1L9PYF2"/>
<evidence type="ECO:0000256" key="2">
    <source>
        <dbReference type="ARBA" id="ARBA00006936"/>
    </source>
</evidence>
<feature type="domain" description="Transketolase-like pyrimidine-binding" evidence="9">
    <location>
        <begin position="633"/>
        <end position="843"/>
    </location>
</feature>
<dbReference type="OrthoDB" id="413077at2759"/>
<dbReference type="InterPro" id="IPR032106">
    <property type="entry name" value="2-oxogl_dehyd_N"/>
</dbReference>
<dbReference type="EMBL" id="KV878135">
    <property type="protein sequence ID" value="OJJ06544.1"/>
    <property type="molecule type" value="Genomic_DNA"/>
</dbReference>
<dbReference type="CDD" id="cd02016">
    <property type="entry name" value="TPP_E1_OGDC_like"/>
    <property type="match status" value="1"/>
</dbReference>
<dbReference type="Gene3D" id="3.40.50.970">
    <property type="match status" value="1"/>
</dbReference>
<comment type="cofactor">
    <cofactor evidence="1">
        <name>thiamine diphosphate</name>
        <dbReference type="ChEBI" id="CHEBI:58937"/>
    </cofactor>
</comment>
<dbReference type="InterPro" id="IPR042179">
    <property type="entry name" value="KGD_C_sf"/>
</dbReference>
<dbReference type="PANTHER" id="PTHR23152">
    <property type="entry name" value="2-OXOGLUTARATE DEHYDROGENASE"/>
    <property type="match status" value="1"/>
</dbReference>
<dbReference type="GO" id="GO:0030976">
    <property type="term" value="F:thiamine pyrophosphate binding"/>
    <property type="evidence" value="ECO:0007669"/>
    <property type="project" value="InterPro"/>
</dbReference>
<evidence type="ECO:0000256" key="5">
    <source>
        <dbReference type="ARBA" id="ARBA00023052"/>
    </source>
</evidence>
<dbReference type="PIRSF" id="PIRSF000157">
    <property type="entry name" value="Oxoglu_dh_E1"/>
    <property type="match status" value="1"/>
</dbReference>
<reference evidence="11" key="1">
    <citation type="journal article" date="2017" name="Genome Biol.">
        <title>Comparative genomics reveals high biological diversity and specific adaptations in the industrially and medically important fungal genus Aspergillus.</title>
        <authorList>
            <person name="de Vries R.P."/>
            <person name="Riley R."/>
            <person name="Wiebenga A."/>
            <person name="Aguilar-Osorio G."/>
            <person name="Amillis S."/>
            <person name="Uchima C.A."/>
            <person name="Anderluh G."/>
            <person name="Asadollahi M."/>
            <person name="Askin M."/>
            <person name="Barry K."/>
            <person name="Battaglia E."/>
            <person name="Bayram O."/>
            <person name="Benocci T."/>
            <person name="Braus-Stromeyer S.A."/>
            <person name="Caldana C."/>
            <person name="Canovas D."/>
            <person name="Cerqueira G.C."/>
            <person name="Chen F."/>
            <person name="Chen W."/>
            <person name="Choi C."/>
            <person name="Clum A."/>
            <person name="Dos Santos R.A."/>
            <person name="Damasio A.R."/>
            <person name="Diallinas G."/>
            <person name="Emri T."/>
            <person name="Fekete E."/>
            <person name="Flipphi M."/>
            <person name="Freyberg S."/>
            <person name="Gallo A."/>
            <person name="Gournas C."/>
            <person name="Habgood R."/>
            <person name="Hainaut M."/>
            <person name="Harispe M.L."/>
            <person name="Henrissat B."/>
            <person name="Hilden K.S."/>
            <person name="Hope R."/>
            <person name="Hossain A."/>
            <person name="Karabika E."/>
            <person name="Karaffa L."/>
            <person name="Karanyi Z."/>
            <person name="Krasevec N."/>
            <person name="Kuo A."/>
            <person name="Kusch H."/>
            <person name="LaButti K."/>
            <person name="Lagendijk E.L."/>
            <person name="Lapidus A."/>
            <person name="Levasseur A."/>
            <person name="Lindquist E."/>
            <person name="Lipzen A."/>
            <person name="Logrieco A.F."/>
            <person name="MacCabe A."/>
            <person name="Maekelae M.R."/>
            <person name="Malavazi I."/>
            <person name="Melin P."/>
            <person name="Meyer V."/>
            <person name="Mielnichuk N."/>
            <person name="Miskei M."/>
            <person name="Molnar A.P."/>
            <person name="Mule G."/>
            <person name="Ngan C.Y."/>
            <person name="Orejas M."/>
            <person name="Orosz E."/>
            <person name="Ouedraogo J.P."/>
            <person name="Overkamp K.M."/>
            <person name="Park H.-S."/>
            <person name="Perrone G."/>
            <person name="Piumi F."/>
            <person name="Punt P.J."/>
            <person name="Ram A.F."/>
            <person name="Ramon A."/>
            <person name="Rauscher S."/>
            <person name="Record E."/>
            <person name="Riano-Pachon D.M."/>
            <person name="Robert V."/>
            <person name="Roehrig J."/>
            <person name="Ruller R."/>
            <person name="Salamov A."/>
            <person name="Salih N.S."/>
            <person name="Samson R.A."/>
            <person name="Sandor E."/>
            <person name="Sanguinetti M."/>
            <person name="Schuetze T."/>
            <person name="Sepcic K."/>
            <person name="Shelest E."/>
            <person name="Sherlock G."/>
            <person name="Sophianopoulou V."/>
            <person name="Squina F.M."/>
            <person name="Sun H."/>
            <person name="Susca A."/>
            <person name="Todd R.B."/>
            <person name="Tsang A."/>
            <person name="Unkles S.E."/>
            <person name="van de Wiele N."/>
            <person name="van Rossen-Uffink D."/>
            <person name="Oliveira J.V."/>
            <person name="Vesth T.C."/>
            <person name="Visser J."/>
            <person name="Yu J.-H."/>
            <person name="Zhou M."/>
            <person name="Andersen M.R."/>
            <person name="Archer D.B."/>
            <person name="Baker S.E."/>
            <person name="Benoit I."/>
            <person name="Brakhage A.A."/>
            <person name="Braus G.H."/>
            <person name="Fischer R."/>
            <person name="Frisvad J.C."/>
            <person name="Goldman G.H."/>
            <person name="Houbraken J."/>
            <person name="Oakley B."/>
            <person name="Pocsi I."/>
            <person name="Scazzocchio C."/>
            <person name="Seiboth B."/>
            <person name="vanKuyk P.A."/>
            <person name="Wortman J."/>
            <person name="Dyer P.S."/>
            <person name="Grigoriev I.V."/>
        </authorList>
    </citation>
    <scope>NUCLEOTIDE SEQUENCE [LARGE SCALE GENOMIC DNA]</scope>
    <source>
        <strain evidence="11">CBS 583.65</strain>
    </source>
</reference>
<protein>
    <recommendedName>
        <fullName evidence="7">2-oxoglutarate dehydrogenase, mitochondrial</fullName>
        <ecNumber evidence="3">1.2.4.2</ecNumber>
    </recommendedName>
    <alternativeName>
        <fullName evidence="8">2-oxoglutarate dehydrogenase complex component E1</fullName>
    </alternativeName>
</protein>
<evidence type="ECO:0000256" key="1">
    <source>
        <dbReference type="ARBA" id="ARBA00001964"/>
    </source>
</evidence>
<dbReference type="Proteomes" id="UP000184073">
    <property type="component" value="Unassembled WGS sequence"/>
</dbReference>
<dbReference type="InterPro" id="IPR029061">
    <property type="entry name" value="THDP-binding"/>
</dbReference>
<dbReference type="InterPro" id="IPR001017">
    <property type="entry name" value="DH_E1"/>
</dbReference>